<evidence type="ECO:0000313" key="8">
    <source>
        <dbReference type="Proteomes" id="UP000683360"/>
    </source>
</evidence>
<keyword evidence="3" id="KW-0862">Zinc</keyword>
<keyword evidence="2 4" id="KW-0863">Zinc-finger</keyword>
<keyword evidence="7" id="KW-0012">Acyltransferase</keyword>
<feature type="transmembrane region" description="Helical" evidence="5">
    <location>
        <begin position="747"/>
        <end position="769"/>
    </location>
</feature>
<dbReference type="GO" id="GO:0042428">
    <property type="term" value="P:serotonin metabolic process"/>
    <property type="evidence" value="ECO:0007669"/>
    <property type="project" value="TreeGrafter"/>
</dbReference>
<dbReference type="GO" id="GO:0061630">
    <property type="term" value="F:ubiquitin protein ligase activity"/>
    <property type="evidence" value="ECO:0007669"/>
    <property type="project" value="UniProtKB-EC"/>
</dbReference>
<dbReference type="Proteomes" id="UP000683360">
    <property type="component" value="Unassembled WGS sequence"/>
</dbReference>
<name>A0A8S3T861_MYTED</name>
<evidence type="ECO:0000256" key="2">
    <source>
        <dbReference type="ARBA" id="ARBA00022771"/>
    </source>
</evidence>
<dbReference type="InterPro" id="IPR017907">
    <property type="entry name" value="Znf_RING_CS"/>
</dbReference>
<dbReference type="InterPro" id="IPR001841">
    <property type="entry name" value="Znf_RING"/>
</dbReference>
<dbReference type="GO" id="GO:0042415">
    <property type="term" value="P:norepinephrine metabolic process"/>
    <property type="evidence" value="ECO:0007669"/>
    <property type="project" value="TreeGrafter"/>
</dbReference>
<accession>A0A8S3T861</accession>
<protein>
    <submittedName>
        <fullName evidence="7">RNF180</fullName>
        <ecNumber evidence="7">2.3.2.27</ecNumber>
    </submittedName>
</protein>
<dbReference type="GO" id="GO:0008270">
    <property type="term" value="F:zinc ion binding"/>
    <property type="evidence" value="ECO:0007669"/>
    <property type="project" value="UniProtKB-KW"/>
</dbReference>
<keyword evidence="8" id="KW-1185">Reference proteome</keyword>
<sequence>MSFYLQCRVCRNPVVKEDELVDSNNSEFQVCDNSTVWYIKEDHMPCWVSDAVVKESWQKGKLCCPKCNGKLGSFNFIKILTCQQCDNHQLPPVHILKDRVDKKVLAVKADSSTSPHNMPTNATIGNRNQVFTPFERLDQAPCNNTSLLGDKIVSTNELLVSPEILAQHKTDSPNHDCYLINNNDQSMINDEVMIDQVDDEGSDVDDTNSDFCPEDFIKIRDAEFLDEPTPESKRIKFDPYKEMSQNDLAGFPAPSKDHCVDKAVKFSCLRVANENVFTRHIDEMDEWNDSNLEHIQDKSNEKLERVQDFGQTTMAMSFKTNCDSFQMHSLPSGNAHKITFDSLDQMNNLEPCSDSYIQSGSDLEHCNDLDIQGAGEGNTITNSTHNLLQDLGTTVVTGSSQITSVDETNGLQMEQQTNETLTEPFGTYQENTTHSDSRGLDHQHFIATNAEILSEELESQVLSGSRFQSSIDNIVGDQFLYEESHVPILFEESHVPLLFEESHVPPLFDKSHAPLLFDESHVPLLFDESHVPILFDESHVPLVFEESHVPLVFEESHVPLLFEESHVPDGEDEDVDVDVDIPVDFLMFSENAERSRRRRPNRREKKGEKEQPKNEILYETWFVDFPDDHLCPVCFDLFCEPHACSPCDHVMCEACLRRVGQKNVYNTPCPMCRQLIVQCIKKTELVKTLKDFYPEEYRARLREQRKYLNDKFSPLPHRRTALAQTQEDIRNRILGQRNNLQPQRAKIYLAGFVLLIMIVPVVSLGKAVVNSAIGLVQDIWTWL</sequence>
<evidence type="ECO:0000256" key="5">
    <source>
        <dbReference type="SAM" id="Phobius"/>
    </source>
</evidence>
<evidence type="ECO:0000256" key="3">
    <source>
        <dbReference type="ARBA" id="ARBA00022833"/>
    </source>
</evidence>
<dbReference type="AlphaFoldDB" id="A0A8S3T861"/>
<dbReference type="PROSITE" id="PS50089">
    <property type="entry name" value="ZF_RING_2"/>
    <property type="match status" value="1"/>
</dbReference>
<dbReference type="GO" id="GO:0005789">
    <property type="term" value="C:endoplasmic reticulum membrane"/>
    <property type="evidence" value="ECO:0007669"/>
    <property type="project" value="TreeGrafter"/>
</dbReference>
<reference evidence="7" key="1">
    <citation type="submission" date="2021-03" db="EMBL/GenBank/DDBJ databases">
        <authorList>
            <person name="Bekaert M."/>
        </authorList>
    </citation>
    <scope>NUCLEOTIDE SEQUENCE</scope>
</reference>
<evidence type="ECO:0000256" key="1">
    <source>
        <dbReference type="ARBA" id="ARBA00022723"/>
    </source>
</evidence>
<evidence type="ECO:0000259" key="6">
    <source>
        <dbReference type="PROSITE" id="PS50089"/>
    </source>
</evidence>
<keyword evidence="5" id="KW-0812">Transmembrane</keyword>
<keyword evidence="7" id="KW-0808">Transferase</keyword>
<dbReference type="InterPro" id="IPR033263">
    <property type="entry name" value="RNF180"/>
</dbReference>
<dbReference type="EMBL" id="CAJPWZ010002037">
    <property type="protein sequence ID" value="CAG2229727.1"/>
    <property type="molecule type" value="Genomic_DNA"/>
</dbReference>
<dbReference type="PANTHER" id="PTHR46717">
    <property type="entry name" value="E3 UBIQUITIN-PROTEIN LIGASE RNF180"/>
    <property type="match status" value="1"/>
</dbReference>
<feature type="domain" description="RING-type" evidence="6">
    <location>
        <begin position="631"/>
        <end position="673"/>
    </location>
</feature>
<organism evidence="7 8">
    <name type="scientific">Mytilus edulis</name>
    <name type="common">Blue mussel</name>
    <dbReference type="NCBI Taxonomy" id="6550"/>
    <lineage>
        <taxon>Eukaryota</taxon>
        <taxon>Metazoa</taxon>
        <taxon>Spiralia</taxon>
        <taxon>Lophotrochozoa</taxon>
        <taxon>Mollusca</taxon>
        <taxon>Bivalvia</taxon>
        <taxon>Autobranchia</taxon>
        <taxon>Pteriomorphia</taxon>
        <taxon>Mytilida</taxon>
        <taxon>Mytiloidea</taxon>
        <taxon>Mytilidae</taxon>
        <taxon>Mytilinae</taxon>
        <taxon>Mytilus</taxon>
    </lineage>
</organism>
<dbReference type="GO" id="GO:0031624">
    <property type="term" value="F:ubiquitin conjugating enzyme binding"/>
    <property type="evidence" value="ECO:0007669"/>
    <property type="project" value="TreeGrafter"/>
</dbReference>
<gene>
    <name evidence="7" type="ORF">MEDL_42608</name>
</gene>
<comment type="caution">
    <text evidence="7">The sequence shown here is derived from an EMBL/GenBank/DDBJ whole genome shotgun (WGS) entry which is preliminary data.</text>
</comment>
<dbReference type="EC" id="2.3.2.27" evidence="7"/>
<proteinExistence type="predicted"/>
<dbReference type="PANTHER" id="PTHR46717:SF1">
    <property type="entry name" value="E3 UBIQUITIN-PROTEIN LIGASE RNF180"/>
    <property type="match status" value="1"/>
</dbReference>
<dbReference type="GO" id="GO:0000209">
    <property type="term" value="P:protein polyubiquitination"/>
    <property type="evidence" value="ECO:0007669"/>
    <property type="project" value="InterPro"/>
</dbReference>
<dbReference type="PROSITE" id="PS00518">
    <property type="entry name" value="ZF_RING_1"/>
    <property type="match status" value="1"/>
</dbReference>
<dbReference type="SUPFAM" id="SSF57850">
    <property type="entry name" value="RING/U-box"/>
    <property type="match status" value="1"/>
</dbReference>
<keyword evidence="5" id="KW-0472">Membrane</keyword>
<evidence type="ECO:0000313" key="7">
    <source>
        <dbReference type="EMBL" id="CAG2229727.1"/>
    </source>
</evidence>
<dbReference type="Gene3D" id="3.30.40.10">
    <property type="entry name" value="Zinc/RING finger domain, C3HC4 (zinc finger)"/>
    <property type="match status" value="1"/>
</dbReference>
<keyword evidence="5" id="KW-1133">Transmembrane helix</keyword>
<keyword evidence="1" id="KW-0479">Metal-binding</keyword>
<dbReference type="GO" id="GO:0032436">
    <property type="term" value="P:positive regulation of proteasomal ubiquitin-dependent protein catabolic process"/>
    <property type="evidence" value="ECO:0007669"/>
    <property type="project" value="TreeGrafter"/>
</dbReference>
<dbReference type="InterPro" id="IPR013083">
    <property type="entry name" value="Znf_RING/FYVE/PHD"/>
</dbReference>
<dbReference type="OrthoDB" id="2017893at2759"/>
<evidence type="ECO:0000256" key="4">
    <source>
        <dbReference type="PROSITE-ProRule" id="PRU00175"/>
    </source>
</evidence>